<reference evidence="2 3" key="1">
    <citation type="journal article" date="2015" name="Genome Biol. Evol.">
        <title>Comparative Genomics of a Bacterivorous Green Alga Reveals Evolutionary Causalities and Consequences of Phago-Mixotrophic Mode of Nutrition.</title>
        <authorList>
            <person name="Burns J.A."/>
            <person name="Paasch A."/>
            <person name="Narechania A."/>
            <person name="Kim E."/>
        </authorList>
    </citation>
    <scope>NUCLEOTIDE SEQUENCE [LARGE SCALE GENOMIC DNA]</scope>
    <source>
        <strain evidence="2 3">PLY_AMNH</strain>
    </source>
</reference>
<dbReference type="InterPro" id="IPR029052">
    <property type="entry name" value="Metallo-depent_PP-like"/>
</dbReference>
<dbReference type="Proteomes" id="UP001190700">
    <property type="component" value="Unassembled WGS sequence"/>
</dbReference>
<proteinExistence type="predicted"/>
<dbReference type="Gene3D" id="3.60.21.10">
    <property type="match status" value="1"/>
</dbReference>
<dbReference type="GO" id="GO:0016787">
    <property type="term" value="F:hydrolase activity"/>
    <property type="evidence" value="ECO:0007669"/>
    <property type="project" value="InterPro"/>
</dbReference>
<evidence type="ECO:0000313" key="3">
    <source>
        <dbReference type="Proteomes" id="UP001190700"/>
    </source>
</evidence>
<name>A0AAE0LEI9_9CHLO</name>
<organism evidence="2 3">
    <name type="scientific">Cymbomonas tetramitiformis</name>
    <dbReference type="NCBI Taxonomy" id="36881"/>
    <lineage>
        <taxon>Eukaryota</taxon>
        <taxon>Viridiplantae</taxon>
        <taxon>Chlorophyta</taxon>
        <taxon>Pyramimonadophyceae</taxon>
        <taxon>Pyramimonadales</taxon>
        <taxon>Pyramimonadaceae</taxon>
        <taxon>Cymbomonas</taxon>
    </lineage>
</organism>
<dbReference type="AlphaFoldDB" id="A0AAE0LEI9"/>
<comment type="caution">
    <text evidence="2">The sequence shown here is derived from an EMBL/GenBank/DDBJ whole genome shotgun (WGS) entry which is preliminary data.</text>
</comment>
<evidence type="ECO:0000313" key="2">
    <source>
        <dbReference type="EMBL" id="KAK3281855.1"/>
    </source>
</evidence>
<dbReference type="InterPro" id="IPR006179">
    <property type="entry name" value="5_nucleotidase/apyrase"/>
</dbReference>
<keyword evidence="3" id="KW-1185">Reference proteome</keyword>
<keyword evidence="1" id="KW-0732">Signal</keyword>
<dbReference type="GO" id="GO:0009166">
    <property type="term" value="P:nucleotide catabolic process"/>
    <property type="evidence" value="ECO:0007669"/>
    <property type="project" value="InterPro"/>
</dbReference>
<feature type="signal peptide" evidence="1">
    <location>
        <begin position="1"/>
        <end position="20"/>
    </location>
</feature>
<dbReference type="PANTHER" id="PTHR11575">
    <property type="entry name" value="5'-NUCLEOTIDASE-RELATED"/>
    <property type="match status" value="1"/>
</dbReference>
<accession>A0AAE0LEI9</accession>
<sequence>MKRVLFFLWLWNAYCVVSSGDRDFISLASGESYLGTLACGNGSHYFVTTLPSDASSLTVEIDAYTDPVSGVSSVLLEISRHSNFSEVLQNASGATSITFQHTVQSDEGDYFLRVSEGGLYCPAGYELQSKAATMGTLQPLNLTLLYQSNVRSRLMPLNKYSSMCDMEGYVEEPEACVGGADRRAGYIDSVKAKENNVVVTDTGNAIVGTYFYNLYSGEADADLLMDFTPFDIYVPQHFEFQAGEATLSQMLDFLEKAVVVLSNVDYSDTILALSSQVERYVVKEFEGRFVGLLGFIDEDIKELAPLLSENFIVNPSQSAQDSQGSVASRTAAELSLTIAALQESFPYCNIFIAVGPTSTLCEEMLKLSSSIAVCIASSHEESTDWDSDIDCPYRVVQNAMGNSTLVLTGHTSWYGRRMGNLWGHFASDGMIESWEGVIETIDEALNVSNAEASSLLNYWYTESEEDRTEVVGSVATTVSGKEGVPLDNATWPGCRAHDCQMGRFITDALLDHCTTQFDTTCDVAVDNGRCPHAAISAVQRIWRMPSSRPCSASVSLTCPRQRPSRILGQYYSVAGCVLLSYADARW</sequence>
<evidence type="ECO:0000256" key="1">
    <source>
        <dbReference type="SAM" id="SignalP"/>
    </source>
</evidence>
<dbReference type="EMBL" id="LGRX02003675">
    <property type="protein sequence ID" value="KAK3281855.1"/>
    <property type="molecule type" value="Genomic_DNA"/>
</dbReference>
<dbReference type="SUPFAM" id="SSF56300">
    <property type="entry name" value="Metallo-dependent phosphatases"/>
    <property type="match status" value="1"/>
</dbReference>
<feature type="chain" id="PRO_5041939434" evidence="1">
    <location>
        <begin position="21"/>
        <end position="586"/>
    </location>
</feature>
<dbReference type="PANTHER" id="PTHR11575:SF24">
    <property type="entry name" value="5'-NUCLEOTIDASE"/>
    <property type="match status" value="1"/>
</dbReference>
<protein>
    <submittedName>
        <fullName evidence="2">Uncharacterized protein</fullName>
    </submittedName>
</protein>
<gene>
    <name evidence="2" type="ORF">CYMTET_10376</name>
</gene>